<reference evidence="2 3" key="1">
    <citation type="submission" date="2016-10" db="EMBL/GenBank/DDBJ databases">
        <authorList>
            <person name="de Groot N.N."/>
        </authorList>
    </citation>
    <scope>NUCLEOTIDE SEQUENCE [LARGE SCALE GENOMIC DNA]</scope>
    <source>
        <strain evidence="2 3">CGMCC 4.5727</strain>
    </source>
</reference>
<feature type="compositionally biased region" description="Low complexity" evidence="1">
    <location>
        <begin position="535"/>
        <end position="547"/>
    </location>
</feature>
<evidence type="ECO:0000313" key="3">
    <source>
        <dbReference type="Proteomes" id="UP000199155"/>
    </source>
</evidence>
<accession>A0A1G9G1Q3</accession>
<protein>
    <submittedName>
        <fullName evidence="2">Uncharacterized protein</fullName>
    </submittedName>
</protein>
<evidence type="ECO:0000256" key="1">
    <source>
        <dbReference type="SAM" id="MobiDB-lite"/>
    </source>
</evidence>
<sequence length="936" mass="97306">MSETALNPEEIPEFTGNLEQLEKDASAIVSDGTSIADAASKVDSTFQGLSSYYAAPEADRLFASTALVATAGGVFEDDLATIGAALSAYATEIRPIVDRFKQLRAEAEAFRTSIADDDKWREDGDLVEENNARREAVNQAFADFQAAERTCHNKIVALVGGTPLKVTDGSKDKNQYGFRAEDLNGAKDLPWGDPVEESTPWYHIHEHAWDFGKGLVVDGVWGTIKGLGTLVGFDGWDAMKQAWTGLAKLATGIVITASPFGAAFWLAPEDKLPSWIRDSRTAMKETGKALVAWDQWGSNPARAAGATTFNVLTTVFTAGAGAGVSGAGKAGAISKAISAAGKAGRIVDPMTYIFKAGAYTGVKIGDVLATLRGAGRVELPPLPANAVQLPDGARLLDDGTFRLPEGAPVPRGAVELGDGRISVPDEVPAVPGDAVPVPLADGAQGFLLRNGDIVDGRLNVISRVDEAPLDIVDTPAAAAARAEQPVLVGARVDDVVSGSGGRADDGLGPVGRADDGLGPRMDLEPAGGGRGAGPAAGAADGAAAGGARDLGGSGDDLARGSGGGPEPAGGGRGSGPGGGGLGGSLDGLGGDGPHPAGAGGDAAGSGDNAAGAGDDGVRGGADGGVPGRPSPLERPEFMRDGSNPYGEPGSLTRRQIEDIQVYRANTEPGYFEDHYRSNGTRKDLGIHDESGYAPPQLVQLTDGGPWVRAHDVPAPPKPHYLDESYLRSGADSAAGKAKLKILDAAAKARHLAVQWGNMMADWKASSAAHHEAVGTHESAGLAGEARGSYKEAHTQMAQKSEDFGETVAEHGYMAEHHPDFVKQELDGPANGNDQFDQVWKHDDGRVVVIEAKGSPDADLGSRRLPNGQRVSQGSREYFMDILRAMRKRGEISLARDLKAALDSGKLEYVAVRGERNSGTYTGYQYRRFDISKGTLP</sequence>
<feature type="compositionally biased region" description="Gly residues" evidence="1">
    <location>
        <begin position="548"/>
        <end position="603"/>
    </location>
</feature>
<proteinExistence type="predicted"/>
<dbReference type="OrthoDB" id="3917849at2"/>
<dbReference type="InterPro" id="IPR049762">
    <property type="entry name" value="PoNe_dom"/>
</dbReference>
<dbReference type="CDD" id="cd20739">
    <property type="entry name" value="PoNe_DUF637"/>
    <property type="match status" value="1"/>
</dbReference>
<keyword evidence="3" id="KW-1185">Reference proteome</keyword>
<dbReference type="EMBL" id="FNFF01000014">
    <property type="protein sequence ID" value="SDK94566.1"/>
    <property type="molecule type" value="Genomic_DNA"/>
</dbReference>
<evidence type="ECO:0000313" key="2">
    <source>
        <dbReference type="EMBL" id="SDK94566.1"/>
    </source>
</evidence>
<feature type="compositionally biased region" description="Basic and acidic residues" evidence="1">
    <location>
        <begin position="512"/>
        <end position="523"/>
    </location>
</feature>
<dbReference type="RefSeq" id="WP_093615221.1">
    <property type="nucleotide sequence ID" value="NZ_FNFF01000014.1"/>
</dbReference>
<dbReference type="Proteomes" id="UP000199155">
    <property type="component" value="Unassembled WGS sequence"/>
</dbReference>
<name>A0A1G9G1Q3_9ACTN</name>
<dbReference type="AlphaFoldDB" id="A0A1G9G1Q3"/>
<feature type="region of interest" description="Disordered" evidence="1">
    <location>
        <begin position="497"/>
        <end position="654"/>
    </location>
</feature>
<dbReference type="STRING" id="417292.SAMN05421806_114192"/>
<organism evidence="2 3">
    <name type="scientific">Streptomyces indicus</name>
    <dbReference type="NCBI Taxonomy" id="417292"/>
    <lineage>
        <taxon>Bacteria</taxon>
        <taxon>Bacillati</taxon>
        <taxon>Actinomycetota</taxon>
        <taxon>Actinomycetes</taxon>
        <taxon>Kitasatosporales</taxon>
        <taxon>Streptomycetaceae</taxon>
        <taxon>Streptomyces</taxon>
    </lineage>
</organism>
<gene>
    <name evidence="2" type="ORF">SAMN05421806_114192</name>
</gene>